<evidence type="ECO:0000313" key="1">
    <source>
        <dbReference type="EMBL" id="CAJ0964993.1"/>
    </source>
</evidence>
<dbReference type="PANTHER" id="PTHR33626:SF2">
    <property type="match status" value="1"/>
</dbReference>
<name>A0ABN9MFE1_9NEOB</name>
<dbReference type="Proteomes" id="UP001176940">
    <property type="component" value="Unassembled WGS sequence"/>
</dbReference>
<comment type="caution">
    <text evidence="1">The sequence shown here is derived from an EMBL/GenBank/DDBJ whole genome shotgun (WGS) entry which is preliminary data.</text>
</comment>
<evidence type="ECO:0000313" key="2">
    <source>
        <dbReference type="Proteomes" id="UP001176940"/>
    </source>
</evidence>
<protein>
    <submittedName>
        <fullName evidence="1">Uncharacterized protein</fullName>
    </submittedName>
</protein>
<organism evidence="1 2">
    <name type="scientific">Ranitomeya imitator</name>
    <name type="common">mimic poison frog</name>
    <dbReference type="NCBI Taxonomy" id="111125"/>
    <lineage>
        <taxon>Eukaryota</taxon>
        <taxon>Metazoa</taxon>
        <taxon>Chordata</taxon>
        <taxon>Craniata</taxon>
        <taxon>Vertebrata</taxon>
        <taxon>Euteleostomi</taxon>
        <taxon>Amphibia</taxon>
        <taxon>Batrachia</taxon>
        <taxon>Anura</taxon>
        <taxon>Neobatrachia</taxon>
        <taxon>Hyloidea</taxon>
        <taxon>Dendrobatidae</taxon>
        <taxon>Dendrobatinae</taxon>
        <taxon>Ranitomeya</taxon>
    </lineage>
</organism>
<gene>
    <name evidence="1" type="ORF">RIMI_LOCUS19841793</name>
</gene>
<keyword evidence="2" id="KW-1185">Reference proteome</keyword>
<dbReference type="PANTHER" id="PTHR33626">
    <property type="entry name" value="ZGC:158463"/>
    <property type="match status" value="1"/>
</dbReference>
<proteinExistence type="predicted"/>
<dbReference type="EMBL" id="CAUEEQ010064561">
    <property type="protein sequence ID" value="CAJ0964993.1"/>
    <property type="molecule type" value="Genomic_DNA"/>
</dbReference>
<sequence length="198" mass="21737">MQIPTFAHQLQDIGERGTSRARLISDVFVVPRVGRRRRIGPPPPWPLSPAATLCVAPGAVGHEAGEPWRPPEASHLALSVQGGFFPDTLRIGRLAPYSVHDLPSGTALAVQAPFFLRKVMPGDARLLARTTTGISPSFGRSSCCAASFPASLPRLIKSLSFVHTARRYYRLDGLVRSLDRPRRGRPRPMVESREDDRT</sequence>
<accession>A0ABN9MFE1</accession>
<reference evidence="1" key="1">
    <citation type="submission" date="2023-07" db="EMBL/GenBank/DDBJ databases">
        <authorList>
            <person name="Stuckert A."/>
        </authorList>
    </citation>
    <scope>NUCLEOTIDE SEQUENCE</scope>
</reference>